<dbReference type="OrthoDB" id="3251668at2759"/>
<dbReference type="EMBL" id="PVQB02000182">
    <property type="protein sequence ID" value="KAF4341685.1"/>
    <property type="molecule type" value="Genomic_DNA"/>
</dbReference>
<dbReference type="SMART" id="SM00066">
    <property type="entry name" value="GAL4"/>
    <property type="match status" value="1"/>
</dbReference>
<proteinExistence type="predicted"/>
<dbReference type="InterPro" id="IPR036864">
    <property type="entry name" value="Zn2-C6_fun-type_DNA-bd_sf"/>
</dbReference>
<sequence>MARIGSCWTCRLRRKKCDQGRPACNTCSALNLRCHYSTDRPDWMDGGEKQDEMTRRFKAQVKQGKERRRDRDYVQVLNMGNGAKLLTSPLPNANTADSAPNYKKESITQCNTSSDSEHHESPDAAVDEIPAANTLKELDVDFTMLYVDHVFPFLFPFYAPPMIQGGRAWVLDILRNNQTLFQAVMSLSTYFLTLILSSEDISSYERCRQNSWNRLEGYANAAIKSLQKEVLDINQQSPKATLLMKSRAMESITQLMVLEMAMAKTCELNMHLSAAISLFEGILDHCKQDGSTDLTRIMAELERPSWASLNTQRPIWNTDQAALRFFFAILLRADIVSCTSLRTTPRLQKYHASLICHDYGGATTEPLLRMEEYVGCEGWVLVAIAETAALDVWKREEQVNSTLTAEDLTNRGCQIYRALEDGLREFEERCRKRQREPRSILRSFYQSSDTNQAVKQATATRIWAYAARIYLAVVTFGWQPHHPAIRESAAEVLHLLQQSEDPAMLRSSAWPFCIAGCVADASQEEEFRDLAAASGTLQSFGLVGESLRVLEHVWNRREELTEEWNFAACFSIMGAPVLLL</sequence>
<dbReference type="Proteomes" id="UP000730481">
    <property type="component" value="Unassembled WGS sequence"/>
</dbReference>
<dbReference type="Pfam" id="PF00172">
    <property type="entry name" value="Zn_clus"/>
    <property type="match status" value="1"/>
</dbReference>
<dbReference type="InterPro" id="IPR001138">
    <property type="entry name" value="Zn2Cys6_DnaBD"/>
</dbReference>
<evidence type="ECO:0000256" key="3">
    <source>
        <dbReference type="SAM" id="MobiDB-lite"/>
    </source>
</evidence>
<protein>
    <submittedName>
        <fullName evidence="5">Zn(2)-C6 fungal-type DNA-binding domain protein</fullName>
    </submittedName>
</protein>
<feature type="compositionally biased region" description="Polar residues" evidence="3">
    <location>
        <begin position="89"/>
        <end position="98"/>
    </location>
</feature>
<reference evidence="5" key="2">
    <citation type="submission" date="2020-02" db="EMBL/GenBank/DDBJ databases">
        <title>Identification and distribution of gene clusters putatively required for synthesis of sphingolipid metabolism inhibitors in phylogenetically diverse species of the filamentous fungus Fusarium.</title>
        <authorList>
            <person name="Kim H.-S."/>
            <person name="Busman M."/>
            <person name="Brown D.W."/>
            <person name="Divon H."/>
            <person name="Uhlig S."/>
            <person name="Proctor R.H."/>
        </authorList>
    </citation>
    <scope>NUCLEOTIDE SEQUENCE</scope>
    <source>
        <strain evidence="5">NRRL 25174</strain>
    </source>
</reference>
<dbReference type="PROSITE" id="PS00463">
    <property type="entry name" value="ZN2_CY6_FUNGAL_1"/>
    <property type="match status" value="1"/>
</dbReference>
<feature type="domain" description="Zn(2)-C6 fungal-type" evidence="4">
    <location>
        <begin position="6"/>
        <end position="36"/>
    </location>
</feature>
<dbReference type="Pfam" id="PF11951">
    <property type="entry name" value="Fungal_trans_2"/>
    <property type="match status" value="1"/>
</dbReference>
<dbReference type="GO" id="GO:0003677">
    <property type="term" value="F:DNA binding"/>
    <property type="evidence" value="ECO:0007669"/>
    <property type="project" value="UniProtKB-KW"/>
</dbReference>
<dbReference type="CDD" id="cd00067">
    <property type="entry name" value="GAL4"/>
    <property type="match status" value="1"/>
</dbReference>
<dbReference type="AlphaFoldDB" id="A0A9P5AMV6"/>
<organism evidence="5 6">
    <name type="scientific">Fusarium beomiforme</name>
    <dbReference type="NCBI Taxonomy" id="44412"/>
    <lineage>
        <taxon>Eukaryota</taxon>
        <taxon>Fungi</taxon>
        <taxon>Dikarya</taxon>
        <taxon>Ascomycota</taxon>
        <taxon>Pezizomycotina</taxon>
        <taxon>Sordariomycetes</taxon>
        <taxon>Hypocreomycetidae</taxon>
        <taxon>Hypocreales</taxon>
        <taxon>Nectriaceae</taxon>
        <taxon>Fusarium</taxon>
        <taxon>Fusarium burgessii species complex</taxon>
    </lineage>
</organism>
<dbReference type="GO" id="GO:0000981">
    <property type="term" value="F:DNA-binding transcription factor activity, RNA polymerase II-specific"/>
    <property type="evidence" value="ECO:0007669"/>
    <property type="project" value="InterPro"/>
</dbReference>
<accession>A0A9P5AMV6</accession>
<dbReference type="GO" id="GO:0008270">
    <property type="term" value="F:zinc ion binding"/>
    <property type="evidence" value="ECO:0007669"/>
    <property type="project" value="InterPro"/>
</dbReference>
<dbReference type="Gene3D" id="4.10.240.10">
    <property type="entry name" value="Zn(2)-C6 fungal-type DNA-binding domain"/>
    <property type="match status" value="1"/>
</dbReference>
<comment type="caution">
    <text evidence="5">The sequence shown here is derived from an EMBL/GenBank/DDBJ whole genome shotgun (WGS) entry which is preliminary data.</text>
</comment>
<evidence type="ECO:0000256" key="2">
    <source>
        <dbReference type="ARBA" id="ARBA00023242"/>
    </source>
</evidence>
<evidence type="ECO:0000256" key="1">
    <source>
        <dbReference type="ARBA" id="ARBA00004123"/>
    </source>
</evidence>
<reference evidence="5" key="1">
    <citation type="journal article" date="2017" name="Mycologia">
        <title>Fusarium algeriense, sp. nov., a novel toxigenic crown rot pathogen of durum wheat from Algeria is nested in the Fusarium burgessii species complex.</title>
        <authorList>
            <person name="Laraba I."/>
            <person name="Keddad A."/>
            <person name="Boureghda H."/>
            <person name="Abdallah N."/>
            <person name="Vaughan M.M."/>
            <person name="Proctor R.H."/>
            <person name="Busman M."/>
            <person name="O'Donnell K."/>
        </authorList>
    </citation>
    <scope>NUCLEOTIDE SEQUENCE</scope>
    <source>
        <strain evidence="5">NRRL 25174</strain>
    </source>
</reference>
<name>A0A9P5AMV6_9HYPO</name>
<dbReference type="InterPro" id="IPR021858">
    <property type="entry name" value="Fun_TF"/>
</dbReference>
<feature type="region of interest" description="Disordered" evidence="3">
    <location>
        <begin position="85"/>
        <end position="125"/>
    </location>
</feature>
<gene>
    <name evidence="5" type="ORF">FBEOM_4358</name>
</gene>
<keyword evidence="6" id="KW-1185">Reference proteome</keyword>
<dbReference type="SUPFAM" id="SSF57701">
    <property type="entry name" value="Zn2/Cys6 DNA-binding domain"/>
    <property type="match status" value="1"/>
</dbReference>
<dbReference type="PANTHER" id="PTHR37534">
    <property type="entry name" value="TRANSCRIPTIONAL ACTIVATOR PROTEIN UGA3"/>
    <property type="match status" value="1"/>
</dbReference>
<dbReference type="PANTHER" id="PTHR37534:SF20">
    <property type="entry name" value="PRO1A C6 ZINK-FINGER PROTEIN"/>
    <property type="match status" value="1"/>
</dbReference>
<dbReference type="PROSITE" id="PS50048">
    <property type="entry name" value="ZN2_CY6_FUNGAL_2"/>
    <property type="match status" value="1"/>
</dbReference>
<evidence type="ECO:0000259" key="4">
    <source>
        <dbReference type="PROSITE" id="PS50048"/>
    </source>
</evidence>
<comment type="subcellular location">
    <subcellularLocation>
        <location evidence="1">Nucleus</location>
    </subcellularLocation>
</comment>
<evidence type="ECO:0000313" key="6">
    <source>
        <dbReference type="Proteomes" id="UP000730481"/>
    </source>
</evidence>
<evidence type="ECO:0000313" key="5">
    <source>
        <dbReference type="EMBL" id="KAF4341685.1"/>
    </source>
</evidence>
<dbReference type="GO" id="GO:0005634">
    <property type="term" value="C:nucleus"/>
    <property type="evidence" value="ECO:0007669"/>
    <property type="project" value="UniProtKB-SubCell"/>
</dbReference>
<keyword evidence="2" id="KW-0539">Nucleus</keyword>
<keyword evidence="5" id="KW-0238">DNA-binding</keyword>